<gene>
    <name evidence="1" type="ORF">DWE98_27010</name>
</gene>
<comment type="caution">
    <text evidence="1">The sequence shown here is derived from an EMBL/GenBank/DDBJ whole genome shotgun (WGS) entry which is preliminary data.</text>
</comment>
<evidence type="ECO:0000313" key="1">
    <source>
        <dbReference type="EMBL" id="RDJ19992.1"/>
    </source>
</evidence>
<dbReference type="Proteomes" id="UP000255207">
    <property type="component" value="Unassembled WGS sequence"/>
</dbReference>
<reference evidence="2" key="1">
    <citation type="submission" date="2018-07" db="EMBL/GenBank/DDBJ databases">
        <authorList>
            <person name="Safronova V.I."/>
            <person name="Chirak E.R."/>
            <person name="Sazanova A.L."/>
        </authorList>
    </citation>
    <scope>NUCLEOTIDE SEQUENCE [LARGE SCALE GENOMIC DNA]</scope>
    <source>
        <strain evidence="2">RCAM04685</strain>
    </source>
</reference>
<sequence length="249" mass="26575">MMTETALPRALLKQRPAEILAKLPSMGRVMLSARSGGATHERMGVVENVVVDGDIALLSGEMHDSALDLTVVTRLVTDRTSTMRDRVLPRLECQNAEGEVLFSLIGLDGIEPFDQALASFGPGEALEPVARESGMGGAQDVPEDDLGAATFAAILRNGLPIAIELRRPGLHQLWSGALPEPKPAMGFVNLMQPDFHLHLRAGALAGWRRRNEDDQVELHAEDADGQPTGLVLRGAAAAFAQVPLGNARG</sequence>
<dbReference type="AlphaFoldDB" id="A0A370KZG1"/>
<dbReference type="InterPro" id="IPR053733">
    <property type="entry name" value="Heme_Transport_Util_sf"/>
</dbReference>
<proteinExistence type="predicted"/>
<evidence type="ECO:0000313" key="2">
    <source>
        <dbReference type="Proteomes" id="UP000255207"/>
    </source>
</evidence>
<accession>A0A370KZG1</accession>
<evidence type="ECO:0008006" key="3">
    <source>
        <dbReference type="Google" id="ProtNLM"/>
    </source>
</evidence>
<keyword evidence="2" id="KW-1185">Reference proteome</keyword>
<name>A0A370KZG1_9HYPH</name>
<dbReference type="EMBL" id="QQTP01000024">
    <property type="protein sequence ID" value="RDJ19992.1"/>
    <property type="molecule type" value="Genomic_DNA"/>
</dbReference>
<protein>
    <recommendedName>
        <fullName evidence="3">Haemin-degrading HemS/ChuX domain-containing protein</fullName>
    </recommendedName>
</protein>
<dbReference type="SUPFAM" id="SSF144064">
    <property type="entry name" value="Heme iron utilization protein-like"/>
    <property type="match status" value="1"/>
</dbReference>
<organism evidence="1 2">
    <name type="scientific">Bosea caraganae</name>
    <dbReference type="NCBI Taxonomy" id="2763117"/>
    <lineage>
        <taxon>Bacteria</taxon>
        <taxon>Pseudomonadati</taxon>
        <taxon>Pseudomonadota</taxon>
        <taxon>Alphaproteobacteria</taxon>
        <taxon>Hyphomicrobiales</taxon>
        <taxon>Boseaceae</taxon>
        <taxon>Bosea</taxon>
    </lineage>
</organism>
<dbReference type="Gene3D" id="3.40.1570.10">
    <property type="entry name" value="HemS/ChuS/ChuX like domains"/>
    <property type="match status" value="1"/>
</dbReference>